<organism evidence="8 9">
    <name type="scientific">Peptoniphilus asaccharolyticus DSM 20463</name>
    <dbReference type="NCBI Taxonomy" id="573058"/>
    <lineage>
        <taxon>Bacteria</taxon>
        <taxon>Bacillati</taxon>
        <taxon>Bacillota</taxon>
        <taxon>Tissierellia</taxon>
        <taxon>Tissierellales</taxon>
        <taxon>Peptoniphilaceae</taxon>
        <taxon>Peptoniphilus</taxon>
    </lineage>
</organism>
<dbReference type="PANTHER" id="PTHR30349">
    <property type="entry name" value="PHAGE INTEGRASE-RELATED"/>
    <property type="match status" value="1"/>
</dbReference>
<dbReference type="GO" id="GO:0015074">
    <property type="term" value="P:DNA integration"/>
    <property type="evidence" value="ECO:0007669"/>
    <property type="project" value="UniProtKB-KW"/>
</dbReference>
<gene>
    <name evidence="8" type="ORF">SAMN00017477_1566</name>
</gene>
<evidence type="ECO:0000256" key="2">
    <source>
        <dbReference type="ARBA" id="ARBA00022908"/>
    </source>
</evidence>
<dbReference type="Pfam" id="PF14657">
    <property type="entry name" value="Arm-DNA-bind_4"/>
    <property type="match status" value="1"/>
</dbReference>
<dbReference type="GO" id="GO:0006310">
    <property type="term" value="P:DNA recombination"/>
    <property type="evidence" value="ECO:0007669"/>
    <property type="project" value="UniProtKB-KW"/>
</dbReference>
<evidence type="ECO:0000313" key="9">
    <source>
        <dbReference type="Proteomes" id="UP000192368"/>
    </source>
</evidence>
<evidence type="ECO:0000256" key="1">
    <source>
        <dbReference type="ARBA" id="ARBA00008857"/>
    </source>
</evidence>
<dbReference type="InterPro" id="IPR010998">
    <property type="entry name" value="Integrase_recombinase_N"/>
</dbReference>
<keyword evidence="4" id="KW-0233">DNA recombination</keyword>
<dbReference type="STRING" id="573058.SAMN00017477_1566"/>
<dbReference type="EMBL" id="FWWR01000011">
    <property type="protein sequence ID" value="SMB90084.1"/>
    <property type="molecule type" value="Genomic_DNA"/>
</dbReference>
<dbReference type="AlphaFoldDB" id="A0A1W1VAT9"/>
<protein>
    <submittedName>
        <fullName evidence="8">Site-specific recombinase XerD</fullName>
    </submittedName>
</protein>
<dbReference type="SUPFAM" id="SSF56349">
    <property type="entry name" value="DNA breaking-rejoining enzymes"/>
    <property type="match status" value="1"/>
</dbReference>
<dbReference type="InterPro" id="IPR028259">
    <property type="entry name" value="AP2-like_int_N"/>
</dbReference>
<evidence type="ECO:0000313" key="8">
    <source>
        <dbReference type="EMBL" id="SMB90084.1"/>
    </source>
</evidence>
<keyword evidence="9" id="KW-1185">Reference proteome</keyword>
<dbReference type="InterPro" id="IPR044068">
    <property type="entry name" value="CB"/>
</dbReference>
<feature type="domain" description="Core-binding (CB)" evidence="7">
    <location>
        <begin position="57"/>
        <end position="146"/>
    </location>
</feature>
<dbReference type="Proteomes" id="UP000192368">
    <property type="component" value="Unassembled WGS sequence"/>
</dbReference>
<dbReference type="RefSeq" id="WP_084231131.1">
    <property type="nucleotide sequence ID" value="NZ_FWWR01000011.1"/>
</dbReference>
<dbReference type="InterPro" id="IPR050090">
    <property type="entry name" value="Tyrosine_recombinase_XerCD"/>
</dbReference>
<evidence type="ECO:0000256" key="5">
    <source>
        <dbReference type="PROSITE-ProRule" id="PRU01248"/>
    </source>
</evidence>
<name>A0A1W1VAT9_PEPAS</name>
<dbReference type="PROSITE" id="PS51900">
    <property type="entry name" value="CB"/>
    <property type="match status" value="1"/>
</dbReference>
<dbReference type="InterPro" id="IPR004107">
    <property type="entry name" value="Integrase_SAM-like_N"/>
</dbReference>
<dbReference type="Gene3D" id="1.10.150.130">
    <property type="match status" value="1"/>
</dbReference>
<dbReference type="Pfam" id="PF14659">
    <property type="entry name" value="Phage_int_SAM_3"/>
    <property type="match status" value="1"/>
</dbReference>
<accession>A0A1W1VAT9</accession>
<dbReference type="Pfam" id="PF00589">
    <property type="entry name" value="Phage_integrase"/>
    <property type="match status" value="1"/>
</dbReference>
<dbReference type="InterPro" id="IPR002104">
    <property type="entry name" value="Integrase_catalytic"/>
</dbReference>
<evidence type="ECO:0000256" key="4">
    <source>
        <dbReference type="ARBA" id="ARBA00023172"/>
    </source>
</evidence>
<sequence length="365" mass="42733">MPSKRMPSNSSKWYCSFYYTDYQGNRKRKKKEGFETKKQAEEWERDFLNNIDLSPSMTFQTLTDKYMEDIKPRCKINTITTKNTYLQAHILPYFKDLKINDINPLIIREWQNIKLTELSPVTNKPYSPTYLKSLNTLLSAILNYGVKFHNLKENPCLKTGSIGSLKSDKDIQIWSIEEFNQFINVIDRSELHLGFNILYWSGLRIGELLALKWSDIDSERNILNIDESYQRIKKEDIITNPKSKKSIRKIVIIQSVIDELLEYKKKIYSPADDERIFPFQKRVFEKAIKKYSKLAKIKTIRVHDLRHSHASLLIHNGINIVSISNRLGHEKVSTTLNIYAHLFNSSDDNLIKALEEEAAKKTSIF</sequence>
<feature type="domain" description="Tyr recombinase" evidence="6">
    <location>
        <begin position="169"/>
        <end position="352"/>
    </location>
</feature>
<dbReference type="PROSITE" id="PS51898">
    <property type="entry name" value="TYR_RECOMBINASE"/>
    <property type="match status" value="1"/>
</dbReference>
<keyword evidence="2" id="KW-0229">DNA integration</keyword>
<keyword evidence="3 5" id="KW-0238">DNA-binding</keyword>
<dbReference type="OrthoDB" id="9803188at2"/>
<dbReference type="GO" id="GO:0003677">
    <property type="term" value="F:DNA binding"/>
    <property type="evidence" value="ECO:0007669"/>
    <property type="project" value="UniProtKB-UniRule"/>
</dbReference>
<comment type="similarity">
    <text evidence="1">Belongs to the 'phage' integrase family.</text>
</comment>
<proteinExistence type="inferred from homology"/>
<reference evidence="9" key="1">
    <citation type="submission" date="2017-04" db="EMBL/GenBank/DDBJ databases">
        <authorList>
            <person name="Varghese N."/>
            <person name="Submissions S."/>
        </authorList>
    </citation>
    <scope>NUCLEOTIDE SEQUENCE [LARGE SCALE GENOMIC DNA]</scope>
    <source>
        <strain evidence="9">DSM 20463</strain>
    </source>
</reference>
<dbReference type="CDD" id="cd01189">
    <property type="entry name" value="INT_ICEBs1_C_like"/>
    <property type="match status" value="1"/>
</dbReference>
<evidence type="ECO:0000256" key="3">
    <source>
        <dbReference type="ARBA" id="ARBA00023125"/>
    </source>
</evidence>
<dbReference type="Gene3D" id="1.10.443.10">
    <property type="entry name" value="Intergrase catalytic core"/>
    <property type="match status" value="1"/>
</dbReference>
<dbReference type="InterPro" id="IPR013762">
    <property type="entry name" value="Integrase-like_cat_sf"/>
</dbReference>
<dbReference type="PANTHER" id="PTHR30349:SF64">
    <property type="entry name" value="PROPHAGE INTEGRASE INTD-RELATED"/>
    <property type="match status" value="1"/>
</dbReference>
<dbReference type="InterPro" id="IPR011010">
    <property type="entry name" value="DNA_brk_join_enz"/>
</dbReference>
<evidence type="ECO:0000259" key="6">
    <source>
        <dbReference type="PROSITE" id="PS51898"/>
    </source>
</evidence>
<evidence type="ECO:0000259" key="7">
    <source>
        <dbReference type="PROSITE" id="PS51900"/>
    </source>
</evidence>